<dbReference type="InterPro" id="IPR012902">
    <property type="entry name" value="N_methyl_site"/>
</dbReference>
<evidence type="ECO:0000256" key="1">
    <source>
        <dbReference type="SAM" id="Phobius"/>
    </source>
</evidence>
<comment type="caution">
    <text evidence="2">The sequence shown here is derived from an EMBL/GenBank/DDBJ whole genome shotgun (WGS) entry which is preliminary data.</text>
</comment>
<dbReference type="Pfam" id="PF07963">
    <property type="entry name" value="N_methyl"/>
    <property type="match status" value="1"/>
</dbReference>
<accession>A0A4R7JH29</accession>
<reference evidence="2 3" key="1">
    <citation type="submission" date="2019-03" db="EMBL/GenBank/DDBJ databases">
        <title>Genomic Encyclopedia of Type Strains, Phase IV (KMG-IV): sequencing the most valuable type-strain genomes for metagenomic binning, comparative biology and taxonomic classification.</title>
        <authorList>
            <person name="Goeker M."/>
        </authorList>
    </citation>
    <scope>NUCLEOTIDE SEQUENCE [LARGE SCALE GENOMIC DNA]</scope>
    <source>
        <strain evidence="2 3">DSM 15505</strain>
    </source>
</reference>
<keyword evidence="1" id="KW-0812">Transmembrane</keyword>
<evidence type="ECO:0000313" key="2">
    <source>
        <dbReference type="EMBL" id="TDT37122.1"/>
    </source>
</evidence>
<dbReference type="AlphaFoldDB" id="A0A4R7JH29"/>
<feature type="transmembrane region" description="Helical" evidence="1">
    <location>
        <begin position="20"/>
        <end position="42"/>
    </location>
</feature>
<proteinExistence type="predicted"/>
<dbReference type="Proteomes" id="UP000295830">
    <property type="component" value="Unassembled WGS sequence"/>
</dbReference>
<dbReference type="NCBIfam" id="TIGR02532">
    <property type="entry name" value="IV_pilin_GFxxxE"/>
    <property type="match status" value="1"/>
</dbReference>
<evidence type="ECO:0000313" key="3">
    <source>
        <dbReference type="Proteomes" id="UP000295830"/>
    </source>
</evidence>
<dbReference type="OrthoDB" id="6369165at2"/>
<sequence length="135" mass="14673">MNANRSKLRSQQDGLSLLEVLIAVVILAIGLLGIASTQLLALEQTTNSHVRSQATMYAMDVASRVRANGGDMISSGEITTMENRMQKEMGSDASLNTNMNGNMLEVTVNWTERDRFAESGESDQSFTLKARMGNG</sequence>
<dbReference type="InterPro" id="IPR013362">
    <property type="entry name" value="Pilus_4_PilV"/>
</dbReference>
<protein>
    <submittedName>
        <fullName evidence="2">Type IV pilus assembly protein PilV</fullName>
    </submittedName>
</protein>
<organism evidence="2 3">
    <name type="scientific">Halospina denitrificans</name>
    <dbReference type="NCBI Taxonomy" id="332522"/>
    <lineage>
        <taxon>Bacteria</taxon>
        <taxon>Pseudomonadati</taxon>
        <taxon>Pseudomonadota</taxon>
        <taxon>Gammaproteobacteria</taxon>
        <taxon>Halospina</taxon>
    </lineage>
</organism>
<keyword evidence="3" id="KW-1185">Reference proteome</keyword>
<gene>
    <name evidence="2" type="ORF">DES49_3074</name>
</gene>
<keyword evidence="1" id="KW-0472">Membrane</keyword>
<dbReference type="NCBIfam" id="TIGR02523">
    <property type="entry name" value="type_IV_pilV"/>
    <property type="match status" value="1"/>
</dbReference>
<dbReference type="RefSeq" id="WP_133737284.1">
    <property type="nucleotide sequence ID" value="NZ_SOAX01000008.1"/>
</dbReference>
<keyword evidence="1" id="KW-1133">Transmembrane helix</keyword>
<dbReference type="EMBL" id="SOAX01000008">
    <property type="protein sequence ID" value="TDT37122.1"/>
    <property type="molecule type" value="Genomic_DNA"/>
</dbReference>
<name>A0A4R7JH29_9GAMM</name>